<dbReference type="GO" id="GO:0019632">
    <property type="term" value="P:shikimate metabolic process"/>
    <property type="evidence" value="ECO:0007669"/>
    <property type="project" value="TreeGrafter"/>
</dbReference>
<dbReference type="SUPFAM" id="SSF53223">
    <property type="entry name" value="Aminoacid dehydrogenase-like, N-terminal domain"/>
    <property type="match status" value="1"/>
</dbReference>
<sequence>MLKCGLLGEKLGHSYSPQIHAYLDSYEYRLYEKKPEEVESFLKDGDWDALNVTIPYKKLAASMCDEVSAIVKTLASANTLVKKDGKIYGYNTDYFGFMSMVQKSGIELEGKKALVLGSGGASVTACAVLKKLGAKPVVISRSGQSNYTNLYIHSDAGIIVNATPVGMYPANGRSAVDLDAFPCCTGVMDLIYNPLRTELIIQAEERGIPCMSGLHMLVAQAKRSSELFTGSVIPDSAIEDIRRKIELEQQNIVLIGMPGCGKSEISRSLAQALGRQAFDADEMIEERAGMSIPEIFERDGEEGFRALESQALSDLGKLSGAVISTGGGCVTVDKNYRYLHQNGVIVWLQRDLSRLPKDGRPISQKSDLAELYAKRENMYSSFSDFAADNNGTVSQTVNSIISAINKRV</sequence>
<comment type="caution">
    <text evidence="13">The sequence shown here is derived from an EMBL/GenBank/DDBJ whole genome shotgun (WGS) entry which is preliminary data.</text>
</comment>
<dbReference type="InterPro" id="IPR000623">
    <property type="entry name" value="Shikimate_kinase/TSH1"/>
</dbReference>
<keyword evidence="11" id="KW-0460">Magnesium</keyword>
<feature type="binding site" evidence="11">
    <location>
        <position position="327"/>
    </location>
    <ligand>
        <name>substrate</name>
    </ligand>
</feature>
<dbReference type="GO" id="GO:0005524">
    <property type="term" value="F:ATP binding"/>
    <property type="evidence" value="ECO:0007669"/>
    <property type="project" value="UniProtKB-UniRule"/>
</dbReference>
<dbReference type="AlphaFoldDB" id="A0A9D1JHG2"/>
<evidence type="ECO:0000256" key="3">
    <source>
        <dbReference type="ARBA" id="ARBA00012154"/>
    </source>
</evidence>
<reference evidence="13" key="1">
    <citation type="submission" date="2020-10" db="EMBL/GenBank/DDBJ databases">
        <authorList>
            <person name="Gilroy R."/>
        </authorList>
    </citation>
    <scope>NUCLEOTIDE SEQUENCE</scope>
    <source>
        <strain evidence="13">CHK157-1446</strain>
    </source>
</reference>
<dbReference type="HAMAP" id="MF_00109">
    <property type="entry name" value="Shikimate_kinase"/>
    <property type="match status" value="1"/>
</dbReference>
<keyword evidence="5 11" id="KW-0808">Transferase</keyword>
<dbReference type="Gene3D" id="3.40.50.720">
    <property type="entry name" value="NAD(P)-binding Rossmann-like Domain"/>
    <property type="match status" value="1"/>
</dbReference>
<dbReference type="PROSITE" id="PS01128">
    <property type="entry name" value="SHIKIMATE_KINASE"/>
    <property type="match status" value="1"/>
</dbReference>
<dbReference type="InterPro" id="IPR013708">
    <property type="entry name" value="Shikimate_DH-bd_N"/>
</dbReference>
<comment type="catalytic activity">
    <reaction evidence="10 11">
        <text>shikimate + ATP = 3-phosphoshikimate + ADP + H(+)</text>
        <dbReference type="Rhea" id="RHEA:13121"/>
        <dbReference type="ChEBI" id="CHEBI:15378"/>
        <dbReference type="ChEBI" id="CHEBI:30616"/>
        <dbReference type="ChEBI" id="CHEBI:36208"/>
        <dbReference type="ChEBI" id="CHEBI:145989"/>
        <dbReference type="ChEBI" id="CHEBI:456216"/>
        <dbReference type="EC" id="2.7.1.71"/>
    </reaction>
</comment>
<dbReference type="EMBL" id="DVIR01000029">
    <property type="protein sequence ID" value="HIS24286.1"/>
    <property type="molecule type" value="Genomic_DNA"/>
</dbReference>
<feature type="binding site" evidence="11">
    <location>
        <position position="360"/>
    </location>
    <ligand>
        <name>ATP</name>
        <dbReference type="ChEBI" id="CHEBI:30616"/>
    </ligand>
</feature>
<comment type="similarity">
    <text evidence="11">Belongs to the shikimate kinase family.</text>
</comment>
<comment type="cofactor">
    <cofactor evidence="11">
        <name>Mg(2+)</name>
        <dbReference type="ChEBI" id="CHEBI:18420"/>
    </cofactor>
    <text evidence="11">Binds 1 Mg(2+) ion per subunit.</text>
</comment>
<dbReference type="Gene3D" id="3.40.50.300">
    <property type="entry name" value="P-loop containing nucleotide triphosphate hydrolases"/>
    <property type="match status" value="1"/>
</dbReference>
<accession>A0A9D1JHG2</accession>
<evidence type="ECO:0000256" key="4">
    <source>
        <dbReference type="ARBA" id="ARBA00022605"/>
    </source>
</evidence>
<dbReference type="GO" id="GO:0005829">
    <property type="term" value="C:cytosol"/>
    <property type="evidence" value="ECO:0007669"/>
    <property type="project" value="TreeGrafter"/>
</dbReference>
<feature type="binding site" evidence="11">
    <location>
        <position position="281"/>
    </location>
    <ligand>
        <name>substrate</name>
    </ligand>
</feature>
<dbReference type="InterPro" id="IPR022893">
    <property type="entry name" value="Shikimate_DH_fam"/>
</dbReference>
<evidence type="ECO:0000256" key="5">
    <source>
        <dbReference type="ARBA" id="ARBA00022679"/>
    </source>
</evidence>
<evidence type="ECO:0000256" key="2">
    <source>
        <dbReference type="ARBA" id="ARBA00004871"/>
    </source>
</evidence>
<dbReference type="GO" id="GO:0009423">
    <property type="term" value="P:chorismate biosynthetic process"/>
    <property type="evidence" value="ECO:0007669"/>
    <property type="project" value="UniProtKB-UniRule"/>
</dbReference>
<dbReference type="GO" id="GO:0004764">
    <property type="term" value="F:shikimate 3-dehydrogenase (NADP+) activity"/>
    <property type="evidence" value="ECO:0007669"/>
    <property type="project" value="InterPro"/>
</dbReference>
<evidence type="ECO:0000313" key="13">
    <source>
        <dbReference type="EMBL" id="HIS24286.1"/>
    </source>
</evidence>
<keyword evidence="6 11" id="KW-0547">Nucleotide-binding</keyword>
<proteinExistence type="inferred from homology"/>
<keyword evidence="11" id="KW-0479">Metal-binding</keyword>
<dbReference type="SUPFAM" id="SSF51735">
    <property type="entry name" value="NAD(P)-binding Rossmann-fold domains"/>
    <property type="match status" value="1"/>
</dbReference>
<dbReference type="PANTHER" id="PTHR21089">
    <property type="entry name" value="SHIKIMATE DEHYDROGENASE"/>
    <property type="match status" value="1"/>
</dbReference>
<dbReference type="PRINTS" id="PR01100">
    <property type="entry name" value="SHIKIMTKNASE"/>
</dbReference>
<evidence type="ECO:0000313" key="14">
    <source>
        <dbReference type="Proteomes" id="UP000823982"/>
    </source>
</evidence>
<feature type="binding site" evidence="11">
    <location>
        <position position="375"/>
    </location>
    <ligand>
        <name>substrate</name>
    </ligand>
</feature>
<keyword evidence="8 11" id="KW-0067">ATP-binding</keyword>
<dbReference type="InterPro" id="IPR046346">
    <property type="entry name" value="Aminoacid_DH-like_N_sf"/>
</dbReference>
<comment type="subunit">
    <text evidence="11">Monomer.</text>
</comment>
<dbReference type="Pfam" id="PF01202">
    <property type="entry name" value="SKI"/>
    <property type="match status" value="1"/>
</dbReference>
<dbReference type="PANTHER" id="PTHR21089:SF1">
    <property type="entry name" value="BIFUNCTIONAL 3-DEHYDROQUINATE DEHYDRATASE_SHIKIMATE DEHYDROGENASE, CHLOROPLASTIC"/>
    <property type="match status" value="1"/>
</dbReference>
<comment type="caution">
    <text evidence="11">Lacks conserved residue(s) required for the propagation of feature annotation.</text>
</comment>
<comment type="subcellular location">
    <subcellularLocation>
        <location evidence="11">Cytoplasm</location>
    </subcellularLocation>
</comment>
<reference evidence="13" key="2">
    <citation type="journal article" date="2021" name="PeerJ">
        <title>Extensive microbial diversity within the chicken gut microbiome revealed by metagenomics and culture.</title>
        <authorList>
            <person name="Gilroy R."/>
            <person name="Ravi A."/>
            <person name="Getino M."/>
            <person name="Pursley I."/>
            <person name="Horton D.L."/>
            <person name="Alikhan N.F."/>
            <person name="Baker D."/>
            <person name="Gharbi K."/>
            <person name="Hall N."/>
            <person name="Watson M."/>
            <person name="Adriaenssens E.M."/>
            <person name="Foster-Nyarko E."/>
            <person name="Jarju S."/>
            <person name="Secka A."/>
            <person name="Antonio M."/>
            <person name="Oren A."/>
            <person name="Chaudhuri R.R."/>
            <person name="La Ragione R."/>
            <person name="Hildebrand F."/>
            <person name="Pallen M.J."/>
        </authorList>
    </citation>
    <scope>NUCLEOTIDE SEQUENCE</scope>
    <source>
        <strain evidence="13">CHK157-1446</strain>
    </source>
</reference>
<dbReference type="GO" id="GO:0000287">
    <property type="term" value="F:magnesium ion binding"/>
    <property type="evidence" value="ECO:0007669"/>
    <property type="project" value="UniProtKB-UniRule"/>
</dbReference>
<dbReference type="InterPro" id="IPR036291">
    <property type="entry name" value="NAD(P)-bd_dom_sf"/>
</dbReference>
<dbReference type="Proteomes" id="UP000823982">
    <property type="component" value="Unassembled WGS sequence"/>
</dbReference>
<keyword evidence="9 11" id="KW-0057">Aromatic amino acid biosynthesis</keyword>
<dbReference type="SUPFAM" id="SSF52540">
    <property type="entry name" value="P-loop containing nucleoside triphosphate hydrolases"/>
    <property type="match status" value="1"/>
</dbReference>
<dbReference type="GO" id="GO:0004765">
    <property type="term" value="F:shikimate kinase activity"/>
    <property type="evidence" value="ECO:0007669"/>
    <property type="project" value="UniProtKB-UniRule"/>
</dbReference>
<evidence type="ECO:0000256" key="1">
    <source>
        <dbReference type="ARBA" id="ARBA00004842"/>
    </source>
</evidence>
<dbReference type="InterPro" id="IPR023000">
    <property type="entry name" value="Shikimate_kinase_CS"/>
</dbReference>
<feature type="binding site" evidence="11">
    <location>
        <position position="263"/>
    </location>
    <ligand>
        <name>Mg(2+)</name>
        <dbReference type="ChEBI" id="CHEBI:18420"/>
    </ligand>
</feature>
<dbReference type="InterPro" id="IPR031322">
    <property type="entry name" value="Shikimate/glucono_kinase"/>
</dbReference>
<evidence type="ECO:0000256" key="11">
    <source>
        <dbReference type="HAMAP-Rule" id="MF_00109"/>
    </source>
</evidence>
<feature type="domain" description="Shikimate dehydrogenase substrate binding N-terminal" evidence="12">
    <location>
        <begin position="6"/>
        <end position="80"/>
    </location>
</feature>
<feature type="binding site" evidence="11">
    <location>
        <position position="305"/>
    </location>
    <ligand>
        <name>substrate</name>
    </ligand>
</feature>
<keyword evidence="7 11" id="KW-0418">Kinase</keyword>
<feature type="binding site" evidence="11">
    <location>
        <begin position="259"/>
        <end position="264"/>
    </location>
    <ligand>
        <name>ATP</name>
        <dbReference type="ChEBI" id="CHEBI:30616"/>
    </ligand>
</feature>
<comment type="pathway">
    <text evidence="1 11">Metabolic intermediate biosynthesis; chorismate biosynthesis; chorismate from D-erythrose 4-phosphate and phosphoenolpyruvate: step 5/7.</text>
</comment>
<organism evidence="13 14">
    <name type="scientific">Candidatus Faeciplasma gallinarum</name>
    <dbReference type="NCBI Taxonomy" id="2840799"/>
    <lineage>
        <taxon>Bacteria</taxon>
        <taxon>Bacillati</taxon>
        <taxon>Bacillota</taxon>
        <taxon>Clostridia</taxon>
        <taxon>Eubacteriales</taxon>
        <taxon>Oscillospiraceae</taxon>
        <taxon>Oscillospiraceae incertae sedis</taxon>
        <taxon>Candidatus Faeciplasma</taxon>
    </lineage>
</organism>
<evidence type="ECO:0000256" key="8">
    <source>
        <dbReference type="ARBA" id="ARBA00022840"/>
    </source>
</evidence>
<comment type="pathway">
    <text evidence="2">Metabolic intermediate biosynthesis; chorismate biosynthesis; chorismate from D-erythrose 4-phosphate and phosphoenolpyruvate: step 4/7.</text>
</comment>
<dbReference type="EC" id="2.7.1.71" evidence="3 11"/>
<evidence type="ECO:0000256" key="6">
    <source>
        <dbReference type="ARBA" id="ARBA00022741"/>
    </source>
</evidence>
<dbReference type="Pfam" id="PF08501">
    <property type="entry name" value="Shikimate_dh_N"/>
    <property type="match status" value="1"/>
</dbReference>
<name>A0A9D1JHG2_9FIRM</name>
<keyword evidence="4 11" id="KW-0028">Amino-acid biosynthesis</keyword>
<dbReference type="CDD" id="cd01065">
    <property type="entry name" value="NAD_bind_Shikimate_DH"/>
    <property type="match status" value="1"/>
</dbReference>
<dbReference type="Gene3D" id="3.40.50.10860">
    <property type="entry name" value="Leucine Dehydrogenase, chain A, domain 1"/>
    <property type="match status" value="1"/>
</dbReference>
<gene>
    <name evidence="11" type="primary">aroK</name>
    <name evidence="13" type="ORF">IAD01_02650</name>
</gene>
<dbReference type="GO" id="GO:0008652">
    <property type="term" value="P:amino acid biosynthetic process"/>
    <property type="evidence" value="ECO:0007669"/>
    <property type="project" value="UniProtKB-KW"/>
</dbReference>
<dbReference type="InterPro" id="IPR027417">
    <property type="entry name" value="P-loop_NTPase"/>
</dbReference>
<comment type="function">
    <text evidence="11">Catalyzes the specific phosphorylation of the 3-hydroxyl group of shikimic acid using ATP as a cosubstrate.</text>
</comment>
<evidence type="ECO:0000256" key="9">
    <source>
        <dbReference type="ARBA" id="ARBA00023141"/>
    </source>
</evidence>
<evidence type="ECO:0000256" key="10">
    <source>
        <dbReference type="ARBA" id="ARBA00048567"/>
    </source>
</evidence>
<dbReference type="GO" id="GO:0009073">
    <property type="term" value="P:aromatic amino acid family biosynthetic process"/>
    <property type="evidence" value="ECO:0007669"/>
    <property type="project" value="UniProtKB-KW"/>
</dbReference>
<protein>
    <recommendedName>
        <fullName evidence="3 11">Shikimate kinase</fullName>
        <shortName evidence="11">SK</shortName>
        <ecNumber evidence="3 11">2.7.1.71</ecNumber>
    </recommendedName>
</protein>
<evidence type="ECO:0000259" key="12">
    <source>
        <dbReference type="Pfam" id="PF08501"/>
    </source>
</evidence>
<evidence type="ECO:0000256" key="7">
    <source>
        <dbReference type="ARBA" id="ARBA00022777"/>
    </source>
</evidence>
<keyword evidence="11" id="KW-0963">Cytoplasm</keyword>
<dbReference type="CDD" id="cd00464">
    <property type="entry name" value="SK"/>
    <property type="match status" value="1"/>
</dbReference>
<dbReference type="GO" id="GO:0050661">
    <property type="term" value="F:NADP binding"/>
    <property type="evidence" value="ECO:0007669"/>
    <property type="project" value="TreeGrafter"/>
</dbReference>